<name>A0A2K1J8J1_PHYPA</name>
<dbReference type="PaxDb" id="3218-PP1S15_127V6.1"/>
<evidence type="ECO:0000313" key="1">
    <source>
        <dbReference type="EMBL" id="PNR37843.1"/>
    </source>
</evidence>
<evidence type="ECO:0000313" key="3">
    <source>
        <dbReference type="Proteomes" id="UP000006727"/>
    </source>
</evidence>
<reference evidence="1 3" key="1">
    <citation type="journal article" date="2008" name="Science">
        <title>The Physcomitrella genome reveals evolutionary insights into the conquest of land by plants.</title>
        <authorList>
            <person name="Rensing S."/>
            <person name="Lang D."/>
            <person name="Zimmer A."/>
            <person name="Terry A."/>
            <person name="Salamov A."/>
            <person name="Shapiro H."/>
            <person name="Nishiyama T."/>
            <person name="Perroud P.-F."/>
            <person name="Lindquist E."/>
            <person name="Kamisugi Y."/>
            <person name="Tanahashi T."/>
            <person name="Sakakibara K."/>
            <person name="Fujita T."/>
            <person name="Oishi K."/>
            <person name="Shin-I T."/>
            <person name="Kuroki Y."/>
            <person name="Toyoda A."/>
            <person name="Suzuki Y."/>
            <person name="Hashimoto A."/>
            <person name="Yamaguchi K."/>
            <person name="Sugano A."/>
            <person name="Kohara Y."/>
            <person name="Fujiyama A."/>
            <person name="Anterola A."/>
            <person name="Aoki S."/>
            <person name="Ashton N."/>
            <person name="Barbazuk W.B."/>
            <person name="Barker E."/>
            <person name="Bennetzen J."/>
            <person name="Bezanilla M."/>
            <person name="Blankenship R."/>
            <person name="Cho S.H."/>
            <person name="Dutcher S."/>
            <person name="Estelle M."/>
            <person name="Fawcett J.A."/>
            <person name="Gundlach H."/>
            <person name="Hanada K."/>
            <person name="Heyl A."/>
            <person name="Hicks K.A."/>
            <person name="Hugh J."/>
            <person name="Lohr M."/>
            <person name="Mayer K."/>
            <person name="Melkozernov A."/>
            <person name="Murata T."/>
            <person name="Nelson D."/>
            <person name="Pils B."/>
            <person name="Prigge M."/>
            <person name="Reiss B."/>
            <person name="Renner T."/>
            <person name="Rombauts S."/>
            <person name="Rushton P."/>
            <person name="Sanderfoot A."/>
            <person name="Schween G."/>
            <person name="Shiu S.-H."/>
            <person name="Stueber K."/>
            <person name="Theodoulou F.L."/>
            <person name="Tu H."/>
            <person name="Van de Peer Y."/>
            <person name="Verrier P.J."/>
            <person name="Waters E."/>
            <person name="Wood A."/>
            <person name="Yang L."/>
            <person name="Cove D."/>
            <person name="Cuming A."/>
            <person name="Hasebe M."/>
            <person name="Lucas S."/>
            <person name="Mishler D.B."/>
            <person name="Reski R."/>
            <person name="Grigoriev I."/>
            <person name="Quatrano R.S."/>
            <person name="Boore J.L."/>
        </authorList>
    </citation>
    <scope>NUCLEOTIDE SEQUENCE [LARGE SCALE GENOMIC DNA]</scope>
    <source>
        <strain evidence="2 3">cv. Gransden 2004</strain>
    </source>
</reference>
<proteinExistence type="predicted"/>
<gene>
    <name evidence="1" type="ORF">PHYPA_020952</name>
</gene>
<dbReference type="Proteomes" id="UP000006727">
    <property type="component" value="Chromosome 16"/>
</dbReference>
<accession>A0A2K1J8J1</accession>
<dbReference type="EMBL" id="ABEU02000016">
    <property type="protein sequence ID" value="PNR37843.1"/>
    <property type="molecule type" value="Genomic_DNA"/>
</dbReference>
<dbReference type="AlphaFoldDB" id="A0A2K1J8J1"/>
<protein>
    <submittedName>
        <fullName evidence="1 2">Uncharacterized protein</fullName>
    </submittedName>
</protein>
<sequence length="121" mass="13639">MGDLPVRSCVELVTCVDLSLAPLDSRVLSTPELMSCCVKRTLALLPWHCIWSCVVRCLIFAPFYYCDLGNYVGFCWFWNQKFLNRSNPVRYVLAQCLDCIVKIGSVFLVPNMLASGCFAIS</sequence>
<dbReference type="InParanoid" id="A0A2K1J8J1"/>
<dbReference type="EnsemblPlants" id="Pp3c16_14010V3.1">
    <property type="protein sequence ID" value="PAC:32986163.CDS.1"/>
    <property type="gene ID" value="Pp3c16_14010"/>
</dbReference>
<dbReference type="EnsemblPlants" id="Pp3c16_14010V3.2">
    <property type="protein sequence ID" value="PAC:32986164.CDS.1"/>
    <property type="gene ID" value="Pp3c16_14010"/>
</dbReference>
<dbReference type="Gramene" id="Pp3c16_14010V3.2">
    <property type="protein sequence ID" value="PAC:32986164.CDS.1"/>
    <property type="gene ID" value="Pp3c16_14010"/>
</dbReference>
<dbReference type="Gramene" id="Pp3c16_14010V3.1">
    <property type="protein sequence ID" value="PAC:32986163.CDS.1"/>
    <property type="gene ID" value="Pp3c16_14010"/>
</dbReference>
<organism evidence="1">
    <name type="scientific">Physcomitrium patens</name>
    <name type="common">Spreading-leaved earth moss</name>
    <name type="synonym">Physcomitrella patens</name>
    <dbReference type="NCBI Taxonomy" id="3218"/>
    <lineage>
        <taxon>Eukaryota</taxon>
        <taxon>Viridiplantae</taxon>
        <taxon>Streptophyta</taxon>
        <taxon>Embryophyta</taxon>
        <taxon>Bryophyta</taxon>
        <taxon>Bryophytina</taxon>
        <taxon>Bryopsida</taxon>
        <taxon>Funariidae</taxon>
        <taxon>Funariales</taxon>
        <taxon>Funariaceae</taxon>
        <taxon>Physcomitrium</taxon>
    </lineage>
</organism>
<reference evidence="1 3" key="2">
    <citation type="journal article" date="2018" name="Plant J.">
        <title>The Physcomitrella patens chromosome-scale assembly reveals moss genome structure and evolution.</title>
        <authorList>
            <person name="Lang D."/>
            <person name="Ullrich K.K."/>
            <person name="Murat F."/>
            <person name="Fuchs J."/>
            <person name="Jenkins J."/>
            <person name="Haas F.B."/>
            <person name="Piednoel M."/>
            <person name="Gundlach H."/>
            <person name="Van Bel M."/>
            <person name="Meyberg R."/>
            <person name="Vives C."/>
            <person name="Morata J."/>
            <person name="Symeonidi A."/>
            <person name="Hiss M."/>
            <person name="Muchero W."/>
            <person name="Kamisugi Y."/>
            <person name="Saleh O."/>
            <person name="Blanc G."/>
            <person name="Decker E.L."/>
            <person name="van Gessel N."/>
            <person name="Grimwood J."/>
            <person name="Hayes R.D."/>
            <person name="Graham S.W."/>
            <person name="Gunter L.E."/>
            <person name="McDaniel S.F."/>
            <person name="Hoernstein S.N.W."/>
            <person name="Larsson A."/>
            <person name="Li F.W."/>
            <person name="Perroud P.F."/>
            <person name="Phillips J."/>
            <person name="Ranjan P."/>
            <person name="Rokshar D.S."/>
            <person name="Rothfels C.J."/>
            <person name="Schneider L."/>
            <person name="Shu S."/>
            <person name="Stevenson D.W."/>
            <person name="Thummler F."/>
            <person name="Tillich M."/>
            <person name="Villarreal Aguilar J.C."/>
            <person name="Widiez T."/>
            <person name="Wong G.K."/>
            <person name="Wymore A."/>
            <person name="Zhang Y."/>
            <person name="Zimmer A.D."/>
            <person name="Quatrano R.S."/>
            <person name="Mayer K.F.X."/>
            <person name="Goodstein D."/>
            <person name="Casacuberta J.M."/>
            <person name="Vandepoele K."/>
            <person name="Reski R."/>
            <person name="Cuming A.C."/>
            <person name="Tuskan G.A."/>
            <person name="Maumus F."/>
            <person name="Salse J."/>
            <person name="Schmutz J."/>
            <person name="Rensing S.A."/>
        </authorList>
    </citation>
    <scope>NUCLEOTIDE SEQUENCE [LARGE SCALE GENOMIC DNA]</scope>
    <source>
        <strain evidence="2 3">cv. Gransden 2004</strain>
    </source>
</reference>
<reference evidence="2" key="3">
    <citation type="submission" date="2020-12" db="UniProtKB">
        <authorList>
            <consortium name="EnsemblPlants"/>
        </authorList>
    </citation>
    <scope>IDENTIFICATION</scope>
</reference>
<keyword evidence="3" id="KW-1185">Reference proteome</keyword>
<evidence type="ECO:0000313" key="2">
    <source>
        <dbReference type="EnsemblPlants" id="PAC:32986163.CDS.1"/>
    </source>
</evidence>